<dbReference type="Proteomes" id="UP000217431">
    <property type="component" value="Chromosome II"/>
</dbReference>
<dbReference type="InterPro" id="IPR036286">
    <property type="entry name" value="LexA/Signal_pep-like_sf"/>
</dbReference>
<dbReference type="InterPro" id="IPR015927">
    <property type="entry name" value="Peptidase_S24_S26A/B/C"/>
</dbReference>
<dbReference type="Pfam" id="PF00717">
    <property type="entry name" value="Peptidase_S24"/>
    <property type="match status" value="1"/>
</dbReference>
<dbReference type="PANTHER" id="PTHR40661:SF1">
    <property type="entry name" value="HTH CRO_C1-TYPE DOMAIN-CONTAINING PROTEIN"/>
    <property type="match status" value="1"/>
</dbReference>
<dbReference type="AlphaFoldDB" id="A0A0T7AQ73"/>
<evidence type="ECO:0000256" key="2">
    <source>
        <dbReference type="ARBA" id="ARBA00023125"/>
    </source>
</evidence>
<keyword evidence="2" id="KW-0238">DNA-binding</keyword>
<dbReference type="RefSeq" id="WP_096407117.1">
    <property type="nucleotide sequence ID" value="NZ_AP014597.1"/>
</dbReference>
<organism evidence="6 7">
    <name type="scientific">Prevotella intermedia</name>
    <dbReference type="NCBI Taxonomy" id="28131"/>
    <lineage>
        <taxon>Bacteria</taxon>
        <taxon>Pseudomonadati</taxon>
        <taxon>Bacteroidota</taxon>
        <taxon>Bacteroidia</taxon>
        <taxon>Bacteroidales</taxon>
        <taxon>Prevotellaceae</taxon>
        <taxon>Prevotella</taxon>
    </lineage>
</organism>
<dbReference type="EMBL" id="AP014598">
    <property type="protein sequence ID" value="BAU19295.1"/>
    <property type="molecule type" value="Genomic_DNA"/>
</dbReference>
<gene>
    <name evidence="5" type="ORF">PIOMA14_I_0154</name>
    <name evidence="6" type="ORF">PIOMA14_II_0791</name>
</gene>
<keyword evidence="3" id="KW-0804">Transcription</keyword>
<reference evidence="6 7" key="1">
    <citation type="journal article" date="2016" name="DNA Res.">
        <title>The complete genome sequencing of Prevotella intermedia strain OMA14 and a subsequent fine-scale, intra-species genomic comparison reveal an unusual amplification of conjugative and mobile transposons and identify a novel Prevotella-lineage-specific repeat.</title>
        <authorList>
            <person name="Naito M."/>
            <person name="Ogura Y."/>
            <person name="Itoh T."/>
            <person name="Shoji M."/>
            <person name="Okamoto M."/>
            <person name="Hayashi T."/>
            <person name="Nakayama K."/>
        </authorList>
    </citation>
    <scope>NUCLEOTIDE SEQUENCE [LARGE SCALE GENOMIC DNA]</scope>
    <source>
        <strain evidence="6 7">OMA14</strain>
    </source>
</reference>
<name>A0A0T7AQ73_PREIN</name>
<sequence>MGTIKDRLQKIADYDNLSIRKFEEKCGLKRGNISNMGEDSSIGSDKLSKIIDTYPALNIKWLLTGSGTMLENDTPPPLEAAVQPIYQPYNPEKKVDNQIINLYDFEATAGLRSLLDNRHANIIDTIKIPNMPKCDGAIHIVGDSMYPRLKPGDIIFYKKLPIDLQSILYGEMYLLSYCIDGDDYCVVKYIKRSDKGEPFITLASHNPAHEDTDIDFRCVNAIALIKGSYNQTTMS</sequence>
<evidence type="ECO:0000313" key="6">
    <source>
        <dbReference type="EMBL" id="BAU19295.1"/>
    </source>
</evidence>
<accession>A0A0T7AQ73</accession>
<dbReference type="Gene3D" id="2.10.109.10">
    <property type="entry name" value="Umud Fragment, subunit A"/>
    <property type="match status" value="1"/>
</dbReference>
<evidence type="ECO:0000256" key="1">
    <source>
        <dbReference type="ARBA" id="ARBA00023015"/>
    </source>
</evidence>
<feature type="domain" description="Peptidase S24/S26A/S26B/S26C" evidence="4">
    <location>
        <begin position="107"/>
        <end position="216"/>
    </location>
</feature>
<dbReference type="Proteomes" id="UP000217431">
    <property type="component" value="Chromosome I"/>
</dbReference>
<dbReference type="CDD" id="cd06529">
    <property type="entry name" value="S24_LexA-like"/>
    <property type="match status" value="1"/>
</dbReference>
<dbReference type="GO" id="GO:0003677">
    <property type="term" value="F:DNA binding"/>
    <property type="evidence" value="ECO:0007669"/>
    <property type="project" value="UniProtKB-KW"/>
</dbReference>
<dbReference type="PANTHER" id="PTHR40661">
    <property type="match status" value="1"/>
</dbReference>
<dbReference type="SUPFAM" id="SSF51306">
    <property type="entry name" value="LexA/Signal peptidase"/>
    <property type="match status" value="1"/>
</dbReference>
<evidence type="ECO:0000313" key="7">
    <source>
        <dbReference type="Proteomes" id="UP000217431"/>
    </source>
</evidence>
<dbReference type="InterPro" id="IPR039418">
    <property type="entry name" value="LexA-like"/>
</dbReference>
<protein>
    <recommendedName>
        <fullName evidence="4">Peptidase S24/S26A/S26B/S26C domain-containing protein</fullName>
    </recommendedName>
</protein>
<evidence type="ECO:0000259" key="4">
    <source>
        <dbReference type="Pfam" id="PF00717"/>
    </source>
</evidence>
<keyword evidence="1" id="KW-0805">Transcription regulation</keyword>
<proteinExistence type="predicted"/>
<dbReference type="EMBL" id="AP014597">
    <property type="protein sequence ID" value="BAU16663.1"/>
    <property type="molecule type" value="Genomic_DNA"/>
</dbReference>
<evidence type="ECO:0000313" key="5">
    <source>
        <dbReference type="EMBL" id="BAU16663.1"/>
    </source>
</evidence>
<evidence type="ECO:0000256" key="3">
    <source>
        <dbReference type="ARBA" id="ARBA00023163"/>
    </source>
</evidence>